<evidence type="ECO:0000256" key="22">
    <source>
        <dbReference type="ARBA" id="ARBA00076009"/>
    </source>
</evidence>
<proteinExistence type="inferred from homology"/>
<dbReference type="Pfam" id="PF03921">
    <property type="entry name" value="ICAM_N"/>
    <property type="match status" value="1"/>
</dbReference>
<dbReference type="InterPro" id="IPR003987">
    <property type="entry name" value="ICAM_VCAM_N"/>
</dbReference>
<dbReference type="GO" id="GO:0005178">
    <property type="term" value="F:integrin binding"/>
    <property type="evidence" value="ECO:0007669"/>
    <property type="project" value="InterPro"/>
</dbReference>
<evidence type="ECO:0000256" key="1">
    <source>
        <dbReference type="ARBA" id="ARBA00004123"/>
    </source>
</evidence>
<name>A0A8J6DVB1_GALPY</name>
<keyword evidence="8" id="KW-0732">Signal</keyword>
<feature type="domain" description="RRM" evidence="26">
    <location>
        <begin position="626"/>
        <end position="697"/>
    </location>
</feature>
<dbReference type="PANTHER" id="PTHR13771:SF17">
    <property type="entry name" value="INTERCELLULAR ADHESION MOLECULE 3"/>
    <property type="match status" value="1"/>
</dbReference>
<evidence type="ECO:0000256" key="17">
    <source>
        <dbReference type="ARBA" id="ARBA00023242"/>
    </source>
</evidence>
<dbReference type="CDD" id="cd12667">
    <property type="entry name" value="RRM3_RAVER1"/>
    <property type="match status" value="1"/>
</dbReference>
<organism evidence="27 28">
    <name type="scientific">Galemys pyrenaicus</name>
    <name type="common">Iberian desman</name>
    <name type="synonym">Pyrenean desman</name>
    <dbReference type="NCBI Taxonomy" id="202257"/>
    <lineage>
        <taxon>Eukaryota</taxon>
        <taxon>Metazoa</taxon>
        <taxon>Chordata</taxon>
        <taxon>Craniata</taxon>
        <taxon>Vertebrata</taxon>
        <taxon>Euteleostomi</taxon>
        <taxon>Mammalia</taxon>
        <taxon>Eutheria</taxon>
        <taxon>Laurasiatheria</taxon>
        <taxon>Eulipotyphla</taxon>
        <taxon>Talpidae</taxon>
        <taxon>Galemys</taxon>
    </lineage>
</organism>
<evidence type="ECO:0000256" key="12">
    <source>
        <dbReference type="ARBA" id="ARBA00022989"/>
    </source>
</evidence>
<dbReference type="InterPro" id="IPR013783">
    <property type="entry name" value="Ig-like_fold"/>
</dbReference>
<evidence type="ECO:0000256" key="11">
    <source>
        <dbReference type="ARBA" id="ARBA00022889"/>
    </source>
</evidence>
<evidence type="ECO:0000256" key="20">
    <source>
        <dbReference type="ARBA" id="ARBA00066243"/>
    </source>
</evidence>
<dbReference type="SUPFAM" id="SSF48726">
    <property type="entry name" value="Immunoglobulin"/>
    <property type="match status" value="4"/>
</dbReference>
<evidence type="ECO:0000256" key="7">
    <source>
        <dbReference type="ARBA" id="ARBA00022692"/>
    </source>
</evidence>
<evidence type="ECO:0000259" key="26">
    <source>
        <dbReference type="PROSITE" id="PS50102"/>
    </source>
</evidence>
<evidence type="ECO:0000256" key="16">
    <source>
        <dbReference type="ARBA" id="ARBA00023180"/>
    </source>
</evidence>
<dbReference type="CDD" id="cd12665">
    <property type="entry name" value="RRM2_RAVER1"/>
    <property type="match status" value="1"/>
</dbReference>
<feature type="domain" description="RRM" evidence="26">
    <location>
        <begin position="788"/>
        <end position="866"/>
    </location>
</feature>
<dbReference type="Pfam" id="PF21146">
    <property type="entry name" value="ICAM1_3_5_D2"/>
    <property type="match status" value="1"/>
</dbReference>
<dbReference type="Pfam" id="PF00076">
    <property type="entry name" value="RRM_1"/>
    <property type="match status" value="3"/>
</dbReference>
<dbReference type="Gene3D" id="2.60.40.10">
    <property type="entry name" value="Immunoglobulins"/>
    <property type="match status" value="4"/>
</dbReference>
<dbReference type="Gene3D" id="3.30.70.330">
    <property type="match status" value="3"/>
</dbReference>
<dbReference type="InterPro" id="IPR035979">
    <property type="entry name" value="RBD_domain_sf"/>
</dbReference>
<evidence type="ECO:0000256" key="14">
    <source>
        <dbReference type="ARBA" id="ARBA00023136"/>
    </source>
</evidence>
<protein>
    <recommendedName>
        <fullName evidence="21">Ribonucleoprotein PTB-binding 1</fullName>
    </recommendedName>
    <alternativeName>
        <fullName evidence="22">Protein raver-1</fullName>
    </alternativeName>
</protein>
<dbReference type="GO" id="GO:1990904">
    <property type="term" value="C:ribonucleoprotein complex"/>
    <property type="evidence" value="ECO:0007669"/>
    <property type="project" value="UniProtKB-KW"/>
</dbReference>
<feature type="non-terminal residue" evidence="27">
    <location>
        <position position="1331"/>
    </location>
</feature>
<dbReference type="GO" id="GO:0005886">
    <property type="term" value="C:plasma membrane"/>
    <property type="evidence" value="ECO:0007669"/>
    <property type="project" value="TreeGrafter"/>
</dbReference>
<dbReference type="FunFam" id="2.60.40.10:FF:000459">
    <property type="entry name" value="Intercellular adhesion molecule 1"/>
    <property type="match status" value="1"/>
</dbReference>
<keyword evidence="16" id="KW-0325">Glycoprotein</keyword>
<comment type="subunit">
    <text evidence="20">Interacts with PTBP1, RAVER2, VCL and ACTN1. Part of a complex containing RAVER1, VCL and ACTN1.</text>
</comment>
<dbReference type="InterPro" id="IPR003988">
    <property type="entry name" value="ICAM"/>
</dbReference>
<dbReference type="InterPro" id="IPR012677">
    <property type="entry name" value="Nucleotide-bd_a/b_plait_sf"/>
</dbReference>
<dbReference type="InterPro" id="IPR013768">
    <property type="entry name" value="ICAM_N"/>
</dbReference>
<reference evidence="27" key="1">
    <citation type="journal article" date="2021" name="Evol. Appl.">
        <title>The genome of the Pyrenean desman and the effects of bottlenecks and inbreeding on the genomic landscape of an endangered species.</title>
        <authorList>
            <person name="Escoda L."/>
            <person name="Castresana J."/>
        </authorList>
    </citation>
    <scope>NUCLEOTIDE SEQUENCE</scope>
    <source>
        <strain evidence="27">IBE-C5619</strain>
    </source>
</reference>
<evidence type="ECO:0000256" key="21">
    <source>
        <dbReference type="ARBA" id="ARBA00072395"/>
    </source>
</evidence>
<dbReference type="SMART" id="SM00360">
    <property type="entry name" value="RRM"/>
    <property type="match status" value="3"/>
</dbReference>
<dbReference type="InterPro" id="IPR048679">
    <property type="entry name" value="ICAM1_3_5_D2"/>
</dbReference>
<dbReference type="FunFam" id="3.30.70.330:FF:000116">
    <property type="entry name" value="Putative ribonucleoprotein PTB-binding 1"/>
    <property type="match status" value="1"/>
</dbReference>
<keyword evidence="27" id="KW-0687">Ribonucleoprotein</keyword>
<comment type="subcellular location">
    <subcellularLocation>
        <location evidence="3">Cytoplasm</location>
    </subcellularLocation>
    <subcellularLocation>
        <location evidence="2">Membrane</location>
        <topology evidence="2">Single-pass type I membrane protein</topology>
    </subcellularLocation>
    <subcellularLocation>
        <location evidence="1">Nucleus</location>
    </subcellularLocation>
</comment>
<feature type="region of interest" description="Disordered" evidence="24">
    <location>
        <begin position="577"/>
        <end position="598"/>
    </location>
</feature>
<dbReference type="PRINTS" id="PR01473">
    <property type="entry name" value="ICAM"/>
</dbReference>
<evidence type="ECO:0000256" key="24">
    <source>
        <dbReference type="SAM" id="MobiDB-lite"/>
    </source>
</evidence>
<evidence type="ECO:0000256" key="15">
    <source>
        <dbReference type="ARBA" id="ARBA00023157"/>
    </source>
</evidence>
<evidence type="ECO:0000256" key="19">
    <source>
        <dbReference type="ARBA" id="ARBA00058259"/>
    </source>
</evidence>
<keyword evidence="7 25" id="KW-0812">Transmembrane</keyword>
<dbReference type="PANTHER" id="PTHR13771">
    <property type="entry name" value="INTERCELLULAR ADHESION MOLECULE"/>
    <property type="match status" value="1"/>
</dbReference>
<keyword evidence="15" id="KW-1015">Disulfide bond</keyword>
<dbReference type="InterPro" id="IPR000504">
    <property type="entry name" value="RRM_dom"/>
</dbReference>
<dbReference type="GO" id="GO:0003723">
    <property type="term" value="F:RNA binding"/>
    <property type="evidence" value="ECO:0007669"/>
    <property type="project" value="UniProtKB-UniRule"/>
</dbReference>
<evidence type="ECO:0000256" key="10">
    <source>
        <dbReference type="ARBA" id="ARBA00022884"/>
    </source>
</evidence>
<feature type="domain" description="RRM" evidence="26">
    <location>
        <begin position="699"/>
        <end position="777"/>
    </location>
</feature>
<feature type="transmembrane region" description="Helical" evidence="25">
    <location>
        <begin position="429"/>
        <end position="454"/>
    </location>
</feature>
<comment type="similarity">
    <text evidence="4">Belongs to the immunoglobulin superfamily. ICAM family.</text>
</comment>
<dbReference type="FunFam" id="2.60.40.10:FF:000194">
    <property type="entry name" value="Intercellular adhesion molecule 1"/>
    <property type="match status" value="1"/>
</dbReference>
<dbReference type="InterPro" id="IPR034633">
    <property type="entry name" value="RAVER1_RRM1"/>
</dbReference>
<dbReference type="CDD" id="cd12663">
    <property type="entry name" value="RRM1_RAVER1"/>
    <property type="match status" value="1"/>
</dbReference>
<dbReference type="SUPFAM" id="SSF54928">
    <property type="entry name" value="RNA-binding domain, RBD"/>
    <property type="match status" value="2"/>
</dbReference>
<keyword evidence="5" id="KW-0963">Cytoplasm</keyword>
<keyword evidence="9" id="KW-0677">Repeat</keyword>
<evidence type="ECO:0000256" key="9">
    <source>
        <dbReference type="ARBA" id="ARBA00022737"/>
    </source>
</evidence>
<sequence length="1331" mass="143210">AQEQEALLQVELTNQVVSAGGSLLVNCSTNCLQATHIKLETFLPKKQVGEGQGWVAFQLSNVTDDSQILCSGFCNSIQMMGSSNITVYRLPELVDLAPLPPWQPVGKNLTLHCKVVGGVPQALLTVVLLQGEEELTRQPAVGKTTEVTFTLVARREDHGANFSCRTELDLRHHGLGLLENSSAPRLLRTFVWPVTSLHVIVPRFLEVGNSWPVECSLDELFPVSKAQVHLALGDQMLNASVSRHKDTLKATAIVRSEQEGVQEVVCNVTLGDENREQRENLTFYSFPGPILTVSQLSVPEGTTVKVTCAAGARVRVTLDGIPATAPGQPVQFELTTTKNDDRRSFFCSATLEVDGEFLHKNMSVQLRVLCEWSQDRHSQMSTAFDVEREDYPCPAVPGPRQPRTLAKVFSGRLQTIGACQDPIPDRNPLNITIILAVFVILGLVITIAALVYVFRLQKWNKSYHVKQENTWLPLKSTQPDESGFALINPSKSGVCDLIPPALRDSPTASGIQHKVGKLRGGLGVSQWAERARKKAELTLTNRRARPSCRSMPLLPSSLVPEGAGFPKMAADVSVTHRPRLSPEAGAEVEADDATERRAPEEELPLLDPEEIRKRLEHTERQFRNRRKILIRGLPGDVTNQEVHDLLSDYELKYCFVDKYKGTAFVTLLNGEQAEAAISAFHQSCLRERELSVQLQPTDALLCVANLPPSLTQQQFEELVRPFGSLERCFLVYSEHTGHSKGYGFAEYMKKDSAARAKSDLLGKPLGLRTLYVHWTDAGQLTPALLHSRCLCVDRLPPGFSDVDALRRALSAVHTPTFCQLAYGQDGQLKGFAVLEYETAEMAEEAQQQADGLALGGSHLRVSFCAPGPPGRSMLAALIAAQATALNRGKGLLPEPNILQLLNHLGSSASLQLLLNPLLHGNAGGKQGLLGAPPAMPLLNGPALSTALLQLALQTQSQKKPGILGDSPLGTHQPGAQPANPLLGELSTGLPPELPPRRGKPPPLLPPLLGPSGGDREAMGLGPPAAQLTPPPAPVGLRGTSLRGLQKDSGPLPAPPGVRHILATPPQPPALRIPLPGALMNPTLPPQVSLLGEPPKDFRIPLNPYLNLHSLLPASNLAGKEARGWGGAGRSRRPAEGPLPNPPAPGGGGSSKAFQLKSRLLSPLTSARLPSDPGLPDNYGFDYPSDVGPRRLLSHREPALGPHGPSRHKMSPPPSGFSERSGGGSGGPLSHFYSGSPTSYFTSGLQAGLKQSHLNKVVGSSPLGSGEGLLGLSPGPNGHSHLLKTPLSGQKRNFAHLLPSPEPSPEGSYVGQHSQGLGGHYADSYLKRKRIF</sequence>
<evidence type="ECO:0000256" key="13">
    <source>
        <dbReference type="ARBA" id="ARBA00022990"/>
    </source>
</evidence>
<dbReference type="PROSITE" id="PS50102">
    <property type="entry name" value="RRM"/>
    <property type="match status" value="3"/>
</dbReference>
<evidence type="ECO:0000313" key="27">
    <source>
        <dbReference type="EMBL" id="KAG8523237.1"/>
    </source>
</evidence>
<dbReference type="InterPro" id="IPR034635">
    <property type="entry name" value="RAVER1_RRM3"/>
</dbReference>
<dbReference type="FunFam" id="2.60.40.10:FF:000338">
    <property type="entry name" value="intercellular adhesion molecule 5"/>
    <property type="match status" value="1"/>
</dbReference>
<gene>
    <name evidence="27" type="ORF">J0S82_014372</name>
</gene>
<feature type="region of interest" description="Disordered" evidence="24">
    <location>
        <begin position="1164"/>
        <end position="1230"/>
    </location>
</feature>
<dbReference type="FunFam" id="2.60.40.10:FF:000648">
    <property type="entry name" value="Intercellular adhesion molecule 1"/>
    <property type="match status" value="1"/>
</dbReference>
<comment type="function">
    <text evidence="19">Cooperates with PTBP1 to modulate regulated alternative splicing events. Promotes exon skipping. Cooperates with PTBP1 to modulate switching between mutually exclusive exons during maturation of the TPM1 pre-mRNA.</text>
</comment>
<keyword evidence="11" id="KW-0130">Cell adhesion</keyword>
<evidence type="ECO:0000256" key="3">
    <source>
        <dbReference type="ARBA" id="ARBA00004496"/>
    </source>
</evidence>
<comment type="caution">
    <text evidence="27">The sequence shown here is derived from an EMBL/GenBank/DDBJ whole genome shotgun (WGS) entry which is preliminary data.</text>
</comment>
<evidence type="ECO:0000256" key="8">
    <source>
        <dbReference type="ARBA" id="ARBA00022729"/>
    </source>
</evidence>
<dbReference type="GO" id="GO:0098609">
    <property type="term" value="P:cell-cell adhesion"/>
    <property type="evidence" value="ECO:0007669"/>
    <property type="project" value="InterPro"/>
</dbReference>
<evidence type="ECO:0000256" key="23">
    <source>
        <dbReference type="PROSITE-ProRule" id="PRU00176"/>
    </source>
</evidence>
<dbReference type="PRINTS" id="PR01472">
    <property type="entry name" value="ICAMVCAM1"/>
</dbReference>
<keyword evidence="28" id="KW-1185">Reference proteome</keyword>
<evidence type="ECO:0000256" key="6">
    <source>
        <dbReference type="ARBA" id="ARBA00022553"/>
    </source>
</evidence>
<dbReference type="InterPro" id="IPR047012">
    <property type="entry name" value="ICAM_VCAM"/>
</dbReference>
<evidence type="ECO:0000256" key="18">
    <source>
        <dbReference type="ARBA" id="ARBA00023319"/>
    </source>
</evidence>
<evidence type="ECO:0000256" key="5">
    <source>
        <dbReference type="ARBA" id="ARBA00022490"/>
    </source>
</evidence>
<dbReference type="GO" id="GO:0005634">
    <property type="term" value="C:nucleus"/>
    <property type="evidence" value="ECO:0007669"/>
    <property type="project" value="UniProtKB-SubCell"/>
</dbReference>
<evidence type="ECO:0000256" key="2">
    <source>
        <dbReference type="ARBA" id="ARBA00004479"/>
    </source>
</evidence>
<dbReference type="Proteomes" id="UP000700334">
    <property type="component" value="Unassembled WGS sequence"/>
</dbReference>
<keyword evidence="10 23" id="KW-0694">RNA-binding</keyword>
<dbReference type="OrthoDB" id="639027at2759"/>
<dbReference type="FunFam" id="3.30.70.330:FF:000125">
    <property type="entry name" value="Putative ribonucleoprotein PTB-binding 1"/>
    <property type="match status" value="1"/>
</dbReference>
<feature type="region of interest" description="Disordered" evidence="24">
    <location>
        <begin position="1119"/>
        <end position="1152"/>
    </location>
</feature>
<dbReference type="GO" id="GO:0005737">
    <property type="term" value="C:cytoplasm"/>
    <property type="evidence" value="ECO:0007669"/>
    <property type="project" value="UniProtKB-SubCell"/>
</dbReference>
<dbReference type="FunFam" id="3.30.70.330:FF:000100">
    <property type="entry name" value="Putative ribonucleoprotein PTB-binding 1"/>
    <property type="match status" value="1"/>
</dbReference>
<keyword evidence="13" id="KW-0007">Acetylation</keyword>
<evidence type="ECO:0000313" key="28">
    <source>
        <dbReference type="Proteomes" id="UP000700334"/>
    </source>
</evidence>
<keyword evidence="12 25" id="KW-1133">Transmembrane helix</keyword>
<keyword evidence="6" id="KW-0597">Phosphoprotein</keyword>
<feature type="region of interest" description="Disordered" evidence="24">
    <location>
        <begin position="959"/>
        <end position="1037"/>
    </location>
</feature>
<keyword evidence="17" id="KW-0539">Nucleus</keyword>
<evidence type="ECO:0000256" key="4">
    <source>
        <dbReference type="ARBA" id="ARBA00005925"/>
    </source>
</evidence>
<dbReference type="InterPro" id="IPR036179">
    <property type="entry name" value="Ig-like_dom_sf"/>
</dbReference>
<keyword evidence="14 25" id="KW-0472">Membrane</keyword>
<dbReference type="EMBL" id="JAGFMF010011417">
    <property type="protein sequence ID" value="KAG8523237.1"/>
    <property type="molecule type" value="Genomic_DNA"/>
</dbReference>
<keyword evidence="18" id="KW-0393">Immunoglobulin domain</keyword>
<accession>A0A8J6DVB1</accession>
<evidence type="ECO:0000256" key="25">
    <source>
        <dbReference type="SAM" id="Phobius"/>
    </source>
</evidence>